<dbReference type="SUPFAM" id="SSF50891">
    <property type="entry name" value="Cyclophilin-like"/>
    <property type="match status" value="1"/>
</dbReference>
<evidence type="ECO:0000256" key="11">
    <source>
        <dbReference type="RuleBase" id="RU363019"/>
    </source>
</evidence>
<keyword evidence="6 11" id="KW-0697">Rotamase</keyword>
<evidence type="ECO:0000313" key="14">
    <source>
        <dbReference type="Proteomes" id="UP000250572"/>
    </source>
</evidence>
<dbReference type="InterPro" id="IPR002130">
    <property type="entry name" value="Cyclophilin-type_PPIase_dom"/>
</dbReference>
<evidence type="ECO:0000256" key="8">
    <source>
        <dbReference type="ARBA" id="ARBA00037532"/>
    </source>
</evidence>
<keyword evidence="7 11" id="KW-0413">Isomerase</keyword>
<dbReference type="GO" id="GO:0003755">
    <property type="term" value="F:peptidyl-prolyl cis-trans isomerase activity"/>
    <property type="evidence" value="ECO:0007669"/>
    <property type="project" value="UniProtKB-UniRule"/>
</dbReference>
<protein>
    <recommendedName>
        <fullName evidence="11">Peptidyl-prolyl cis-trans isomerase</fullName>
        <shortName evidence="11">PPIase</shortName>
        <ecNumber evidence="11">5.2.1.8</ecNumber>
    </recommendedName>
</protein>
<keyword evidence="4" id="KW-0732">Signal</keyword>
<reference evidence="13 14" key="1">
    <citation type="journal article" date="2018" name="G3 (Bethesda)">
        <title>A High-Quality Reference Genome for the Invasive Mosquitofish Gambusia affinis Using a Chicago Library.</title>
        <authorList>
            <person name="Hoffberg S.L."/>
            <person name="Troendle N.J."/>
            <person name="Glenn T.C."/>
            <person name="Mahmud O."/>
            <person name="Louha S."/>
            <person name="Chalopin D."/>
            <person name="Bennetzen J.L."/>
            <person name="Mauricio R."/>
        </authorList>
    </citation>
    <scope>NUCLEOTIDE SEQUENCE [LARGE SCALE GENOMIC DNA]</scope>
    <source>
        <strain evidence="13">NE01/NJP1002.9</strain>
        <tissue evidence="13">Muscle</tissue>
    </source>
</reference>
<dbReference type="PANTHER" id="PTHR11071:SF477">
    <property type="entry name" value="PEPTIDYL-PROLYL CIS-TRANS ISOMERASE B"/>
    <property type="match status" value="1"/>
</dbReference>
<dbReference type="FunFam" id="2.40.100.10:FF:000019">
    <property type="entry name" value="Peptidyl-prolyl cis-trans isomerase"/>
    <property type="match status" value="1"/>
</dbReference>
<dbReference type="PROSITE" id="PS00170">
    <property type="entry name" value="CSA_PPIASE_1"/>
    <property type="match status" value="1"/>
</dbReference>
<feature type="domain" description="PPIase cyclophilin-type" evidence="12">
    <location>
        <begin position="47"/>
        <end position="228"/>
    </location>
</feature>
<dbReference type="EMBL" id="NHOQ01001423">
    <property type="protein sequence ID" value="PWA24544.1"/>
    <property type="molecule type" value="Genomic_DNA"/>
</dbReference>
<dbReference type="STRING" id="33528.ENSGAFP00000007933"/>
<comment type="subcellular location">
    <subcellularLocation>
        <location evidence="3">Endoplasmic reticulum lumen</location>
    </subcellularLocation>
    <subcellularLocation>
        <location evidence="2">Melanosome</location>
    </subcellularLocation>
</comment>
<evidence type="ECO:0000256" key="10">
    <source>
        <dbReference type="ARBA" id="ARBA00056644"/>
    </source>
</evidence>
<gene>
    <name evidence="13" type="ORF">CCH79_00011765</name>
</gene>
<dbReference type="GO" id="GO:0016018">
    <property type="term" value="F:cyclosporin A binding"/>
    <property type="evidence" value="ECO:0007669"/>
    <property type="project" value="TreeGrafter"/>
</dbReference>
<comment type="catalytic activity">
    <reaction evidence="1 11">
        <text>[protein]-peptidylproline (omega=180) = [protein]-peptidylproline (omega=0)</text>
        <dbReference type="Rhea" id="RHEA:16237"/>
        <dbReference type="Rhea" id="RHEA-COMP:10747"/>
        <dbReference type="Rhea" id="RHEA-COMP:10748"/>
        <dbReference type="ChEBI" id="CHEBI:83833"/>
        <dbReference type="ChEBI" id="CHEBI:83834"/>
        <dbReference type="EC" id="5.2.1.8"/>
    </reaction>
</comment>
<dbReference type="Gene3D" id="2.40.100.10">
    <property type="entry name" value="Cyclophilin-like"/>
    <property type="match status" value="1"/>
</dbReference>
<dbReference type="PRINTS" id="PR00153">
    <property type="entry name" value="CSAPPISMRASE"/>
</dbReference>
<evidence type="ECO:0000256" key="7">
    <source>
        <dbReference type="ARBA" id="ARBA00023235"/>
    </source>
</evidence>
<dbReference type="GO" id="GO:0006457">
    <property type="term" value="P:protein folding"/>
    <property type="evidence" value="ECO:0007669"/>
    <property type="project" value="InterPro"/>
</dbReference>
<comment type="similarity">
    <text evidence="9">Belongs to the cyclophilin-type PPIase family. PPIase B subfamily.</text>
</comment>
<evidence type="ECO:0000313" key="13">
    <source>
        <dbReference type="EMBL" id="PWA24544.1"/>
    </source>
</evidence>
<dbReference type="Proteomes" id="UP000250572">
    <property type="component" value="Unassembled WGS sequence"/>
</dbReference>
<dbReference type="InterPro" id="IPR029000">
    <property type="entry name" value="Cyclophilin-like_dom_sf"/>
</dbReference>
<evidence type="ECO:0000256" key="2">
    <source>
        <dbReference type="ARBA" id="ARBA00004223"/>
    </source>
</evidence>
<keyword evidence="14" id="KW-1185">Reference proteome</keyword>
<comment type="function">
    <text evidence="10">PPIases accelerate the folding of proteins. It catalyzes the cis-trans isomerization of proline imidic peptide bonds in oligopeptides. Acts on the folding of rhodopsin RH1 and RH2 (but not RH3) and is required for visual transduction.</text>
</comment>
<dbReference type="EC" id="5.2.1.8" evidence="11"/>
<dbReference type="AlphaFoldDB" id="A0A315VNB7"/>
<dbReference type="GO" id="GO:0042470">
    <property type="term" value="C:melanosome"/>
    <property type="evidence" value="ECO:0007669"/>
    <property type="project" value="UniProtKB-SubCell"/>
</dbReference>
<comment type="caution">
    <text evidence="13">The sequence shown here is derived from an EMBL/GenBank/DDBJ whole genome shotgun (WGS) entry which is preliminary data.</text>
</comment>
<dbReference type="InterPro" id="IPR020892">
    <property type="entry name" value="Cyclophilin-type_PPIase_CS"/>
</dbReference>
<evidence type="ECO:0000259" key="12">
    <source>
        <dbReference type="PROSITE" id="PS50072"/>
    </source>
</evidence>
<dbReference type="GO" id="GO:0005788">
    <property type="term" value="C:endoplasmic reticulum lumen"/>
    <property type="evidence" value="ECO:0007669"/>
    <property type="project" value="UniProtKB-SubCell"/>
</dbReference>
<accession>A0A315VNB7</accession>
<evidence type="ECO:0000256" key="9">
    <source>
        <dbReference type="ARBA" id="ARBA00038340"/>
    </source>
</evidence>
<organism evidence="13 14">
    <name type="scientific">Gambusia affinis</name>
    <name type="common">Western mosquitofish</name>
    <name type="synonym">Heterandria affinis</name>
    <dbReference type="NCBI Taxonomy" id="33528"/>
    <lineage>
        <taxon>Eukaryota</taxon>
        <taxon>Metazoa</taxon>
        <taxon>Chordata</taxon>
        <taxon>Craniata</taxon>
        <taxon>Vertebrata</taxon>
        <taxon>Euteleostomi</taxon>
        <taxon>Actinopterygii</taxon>
        <taxon>Neopterygii</taxon>
        <taxon>Teleostei</taxon>
        <taxon>Neoteleostei</taxon>
        <taxon>Acanthomorphata</taxon>
        <taxon>Ovalentaria</taxon>
        <taxon>Atherinomorphae</taxon>
        <taxon>Cyprinodontiformes</taxon>
        <taxon>Poeciliidae</taxon>
        <taxon>Poeciliinae</taxon>
        <taxon>Gambusia</taxon>
    </lineage>
</organism>
<evidence type="ECO:0000256" key="3">
    <source>
        <dbReference type="ARBA" id="ARBA00004319"/>
    </source>
</evidence>
<dbReference type="PIRSF" id="PIRSF001467">
    <property type="entry name" value="Peptidylpro_ismrse"/>
    <property type="match status" value="1"/>
</dbReference>
<evidence type="ECO:0000256" key="6">
    <source>
        <dbReference type="ARBA" id="ARBA00023110"/>
    </source>
</evidence>
<dbReference type="InterPro" id="IPR024936">
    <property type="entry name" value="Cyclophilin-type_PPIase"/>
</dbReference>
<evidence type="ECO:0000256" key="4">
    <source>
        <dbReference type="ARBA" id="ARBA00022729"/>
    </source>
</evidence>
<keyword evidence="5" id="KW-0256">Endoplasmic reticulum</keyword>
<evidence type="ECO:0000256" key="1">
    <source>
        <dbReference type="ARBA" id="ARBA00000971"/>
    </source>
</evidence>
<name>A0A315VNB7_GAMAF</name>
<dbReference type="Pfam" id="PF00160">
    <property type="entry name" value="Pro_isomerase"/>
    <property type="match status" value="1"/>
</dbReference>
<comment type="function">
    <text evidence="8">PPIase that catalyzes the cis-trans isomerization of proline imidic peptide bonds in oligopeptides and may therefore assist protein folding.</text>
</comment>
<evidence type="ECO:0000256" key="5">
    <source>
        <dbReference type="ARBA" id="ARBA00022824"/>
    </source>
</evidence>
<dbReference type="PROSITE" id="PS50072">
    <property type="entry name" value="CSA_PPIASE_2"/>
    <property type="match status" value="1"/>
</dbReference>
<proteinExistence type="inferred from homology"/>
<dbReference type="PANTHER" id="PTHR11071">
    <property type="entry name" value="PEPTIDYL-PROLYL CIS-TRANS ISOMERASE"/>
    <property type="match status" value="1"/>
</dbReference>
<sequence length="240" mass="26461">MVRFCERRMKFFVAVTVIVGSLLFLGFPNGSSADEKKKGPKVTAKVYFDIRIGDEDVGTVVIGVFGKTVPKTVDNFVALATGEPYLKLVEIQTFGVLLTLTFASVKQKGFGYKGSKFHRVIKQFMIQGGDFTRGDGTGGKSIYGDRFPDENFKLKHYGPGWLSMANAGKDTNGSQFFITTVQTPWLDGKHVVFGKVLEGMDVVTKIENTKTDGRDKPLKDVTIHNCGKIEVEKPFAVAKE</sequence>